<evidence type="ECO:0000256" key="1">
    <source>
        <dbReference type="ARBA" id="ARBA00003469"/>
    </source>
</evidence>
<dbReference type="AlphaFoldDB" id="A0A5C4JLB5"/>
<dbReference type="Gene3D" id="3.40.190.10">
    <property type="entry name" value="Periplasmic binding protein-like II"/>
    <property type="match status" value="2"/>
</dbReference>
<evidence type="ECO:0000256" key="8">
    <source>
        <dbReference type="ARBA" id="ARBA00022977"/>
    </source>
</evidence>
<comment type="similarity">
    <text evidence="3">Belongs to the NMT1/THI5 family.</text>
</comment>
<reference evidence="13 14" key="1">
    <citation type="submission" date="2019-05" db="EMBL/GenBank/DDBJ databases">
        <title>Draft genome sequence of Actinomadura sp. 14C53.</title>
        <authorList>
            <person name="Saricaoglu S."/>
            <person name="Isik K."/>
        </authorList>
    </citation>
    <scope>NUCLEOTIDE SEQUENCE [LARGE SCALE GENOMIC DNA]</scope>
    <source>
        <strain evidence="13 14">14C53</strain>
    </source>
</reference>
<sequence>MCFPCRRRREHTRSWRAVRRPGGFSSSPTVPDELWKGWKMGPRRAGSLAFRVLVSSVAVALAAAGCGDDAGNSKESGENLRTVKVALAIKAMNSSFAAIPVARYLGYFKEEGLKVETTFTPGSTQAIQAVAAGQMEMAAPVPQSLIPDAVKNKSDQRMFFNWARSQVASFAVESGSPIQNWADFKGKKIGAQSLGSGTIPLAKALLREQGLNPDTDVQFVSVGLEAGAYHALKSKRVDALMLFDSQYAAMENLGAKLRYFKSALGQELFSTGFSAKQSYMKANPKVIEGFGRAMAKANVFATANPEAAIKMMYEVYPKTNIPGVPEDKKMEDNKRILALRTTHITSGDPAANKNWGEFPESGVKAWSDFSVSTKLTPIAFKAEDFVTNEFVKAFNNFDSLQIQNAAKSYKFEG</sequence>
<keyword evidence="9" id="KW-0408">Iron</keyword>
<dbReference type="EMBL" id="VCKW01000001">
    <property type="protein sequence ID" value="TMR07457.1"/>
    <property type="molecule type" value="Genomic_DNA"/>
</dbReference>
<evidence type="ECO:0000256" key="2">
    <source>
        <dbReference type="ARBA" id="ARBA00004948"/>
    </source>
</evidence>
<comment type="subunit">
    <text evidence="4">Homodimer.</text>
</comment>
<dbReference type="GO" id="GO:0016740">
    <property type="term" value="F:transferase activity"/>
    <property type="evidence" value="ECO:0007669"/>
    <property type="project" value="UniProtKB-KW"/>
</dbReference>
<evidence type="ECO:0000256" key="10">
    <source>
        <dbReference type="ARBA" id="ARBA00033171"/>
    </source>
</evidence>
<evidence type="ECO:0000256" key="6">
    <source>
        <dbReference type="ARBA" id="ARBA00022723"/>
    </source>
</evidence>
<protein>
    <recommendedName>
        <fullName evidence="10">Thiamine pyrimidine synthase</fullName>
    </recommendedName>
</protein>
<comment type="pathway">
    <text evidence="2">Cofactor biosynthesis; thiamine diphosphate biosynthesis.</text>
</comment>
<evidence type="ECO:0000313" key="14">
    <source>
        <dbReference type="Proteomes" id="UP000309174"/>
    </source>
</evidence>
<keyword evidence="7" id="KW-0663">Pyridoxal phosphate</keyword>
<dbReference type="Pfam" id="PF09084">
    <property type="entry name" value="NMT1"/>
    <property type="match status" value="1"/>
</dbReference>
<organism evidence="13 14">
    <name type="scientific">Actinomadura soli</name>
    <dbReference type="NCBI Taxonomy" id="2508997"/>
    <lineage>
        <taxon>Bacteria</taxon>
        <taxon>Bacillati</taxon>
        <taxon>Actinomycetota</taxon>
        <taxon>Actinomycetes</taxon>
        <taxon>Streptosporangiales</taxon>
        <taxon>Thermomonosporaceae</taxon>
        <taxon>Actinomadura</taxon>
    </lineage>
</organism>
<feature type="domain" description="SsuA/THI5-like" evidence="12">
    <location>
        <begin position="93"/>
        <end position="308"/>
    </location>
</feature>
<accession>A0A5C4JLB5</accession>
<evidence type="ECO:0000256" key="9">
    <source>
        <dbReference type="ARBA" id="ARBA00023004"/>
    </source>
</evidence>
<keyword evidence="6" id="KW-0479">Metal-binding</keyword>
<dbReference type="InterPro" id="IPR027939">
    <property type="entry name" value="NMT1/THI5"/>
</dbReference>
<keyword evidence="5" id="KW-0808">Transferase</keyword>
<evidence type="ECO:0000259" key="12">
    <source>
        <dbReference type="Pfam" id="PF09084"/>
    </source>
</evidence>
<dbReference type="SUPFAM" id="SSF53850">
    <property type="entry name" value="Periplasmic binding protein-like II"/>
    <property type="match status" value="1"/>
</dbReference>
<dbReference type="Proteomes" id="UP000309174">
    <property type="component" value="Unassembled WGS sequence"/>
</dbReference>
<keyword evidence="8" id="KW-0784">Thiamine biosynthesis</keyword>
<evidence type="ECO:0000256" key="4">
    <source>
        <dbReference type="ARBA" id="ARBA00011738"/>
    </source>
</evidence>
<dbReference type="OrthoDB" id="174578at2"/>
<dbReference type="PANTHER" id="PTHR31528">
    <property type="entry name" value="4-AMINO-5-HYDROXYMETHYL-2-METHYLPYRIMIDINE PHOSPHATE SYNTHASE THI11-RELATED"/>
    <property type="match status" value="1"/>
</dbReference>
<dbReference type="GO" id="GO:0009228">
    <property type="term" value="P:thiamine biosynthetic process"/>
    <property type="evidence" value="ECO:0007669"/>
    <property type="project" value="UniProtKB-KW"/>
</dbReference>
<dbReference type="InterPro" id="IPR015168">
    <property type="entry name" value="SsuA/THI5"/>
</dbReference>
<keyword evidence="14" id="KW-1185">Reference proteome</keyword>
<gene>
    <name evidence="13" type="ORF">ETD83_00275</name>
</gene>
<dbReference type="PANTHER" id="PTHR31528:SF1">
    <property type="entry name" value="4-AMINO-5-HYDROXYMETHYL-2-METHYLPYRIMIDINE PHOSPHATE SYNTHASE THI11-RELATED"/>
    <property type="match status" value="1"/>
</dbReference>
<comment type="caution">
    <text evidence="13">The sequence shown here is derived from an EMBL/GenBank/DDBJ whole genome shotgun (WGS) entry which is preliminary data.</text>
</comment>
<name>A0A5C4JLB5_9ACTN</name>
<proteinExistence type="inferred from homology"/>
<evidence type="ECO:0000256" key="7">
    <source>
        <dbReference type="ARBA" id="ARBA00022898"/>
    </source>
</evidence>
<evidence type="ECO:0000256" key="3">
    <source>
        <dbReference type="ARBA" id="ARBA00009406"/>
    </source>
</evidence>
<comment type="function">
    <text evidence="1">Responsible for the formation of the pyrimidine heterocycle in the thiamine biosynthesis pathway. Catalyzes the formation of hydroxymethylpyrimidine phosphate (HMP-P) from histidine and pyridoxal phosphate (PLP). The protein uses PLP and the active site histidine to form HMP-P, generating an inactive enzyme. The enzyme can only undergo a single turnover, which suggests it is a suicide enzyme.</text>
</comment>
<dbReference type="GO" id="GO:0046872">
    <property type="term" value="F:metal ion binding"/>
    <property type="evidence" value="ECO:0007669"/>
    <property type="project" value="UniProtKB-KW"/>
</dbReference>
<evidence type="ECO:0000256" key="5">
    <source>
        <dbReference type="ARBA" id="ARBA00022679"/>
    </source>
</evidence>
<evidence type="ECO:0000256" key="11">
    <source>
        <dbReference type="ARBA" id="ARBA00048179"/>
    </source>
</evidence>
<evidence type="ECO:0000313" key="13">
    <source>
        <dbReference type="EMBL" id="TMR07457.1"/>
    </source>
</evidence>
<comment type="catalytic activity">
    <reaction evidence="11">
        <text>N(6)-(pyridoxal phosphate)-L-lysyl-[4-amino-5-hydroxymethyl-2-methylpyrimidine phosphate synthase] + L-histidyl-[4-amino-5-hydroxymethyl-2-methylpyrimidine phosphate synthase] + 2 Fe(3+) + 4 H2O = L-lysyl-[4-amino-5-hydroxymethyl-2-methylpyrimidine phosphate synthase] + (2S)-2-amino-5-hydroxy-4-oxopentanoyl-[4-amino-5-hydroxymethyl-2-methylpyrimidine phosphate synthase] + 4-amino-2-methyl-5-(phosphooxymethyl)pyrimidine + 3-oxopropanoate + 2 Fe(2+) + 2 H(+)</text>
        <dbReference type="Rhea" id="RHEA:65756"/>
        <dbReference type="Rhea" id="RHEA-COMP:16892"/>
        <dbReference type="Rhea" id="RHEA-COMP:16893"/>
        <dbReference type="Rhea" id="RHEA-COMP:16894"/>
        <dbReference type="Rhea" id="RHEA-COMP:16895"/>
        <dbReference type="ChEBI" id="CHEBI:15377"/>
        <dbReference type="ChEBI" id="CHEBI:15378"/>
        <dbReference type="ChEBI" id="CHEBI:29033"/>
        <dbReference type="ChEBI" id="CHEBI:29034"/>
        <dbReference type="ChEBI" id="CHEBI:29969"/>
        <dbReference type="ChEBI" id="CHEBI:29979"/>
        <dbReference type="ChEBI" id="CHEBI:33190"/>
        <dbReference type="ChEBI" id="CHEBI:58354"/>
        <dbReference type="ChEBI" id="CHEBI:143915"/>
        <dbReference type="ChEBI" id="CHEBI:157692"/>
    </reaction>
    <physiologicalReaction direction="left-to-right" evidence="11">
        <dbReference type="Rhea" id="RHEA:65757"/>
    </physiologicalReaction>
</comment>